<dbReference type="AlphaFoldDB" id="K0RYP8"/>
<evidence type="ECO:0000256" key="2">
    <source>
        <dbReference type="SAM" id="SignalP"/>
    </source>
</evidence>
<evidence type="ECO:0000256" key="1">
    <source>
        <dbReference type="SAM" id="MobiDB-lite"/>
    </source>
</evidence>
<keyword evidence="4" id="KW-1185">Reference proteome</keyword>
<protein>
    <recommendedName>
        <fullName evidence="5">RxLR effector protein</fullName>
    </recommendedName>
</protein>
<gene>
    <name evidence="3" type="ORF">THAOC_29039</name>
</gene>
<feature type="compositionally biased region" description="Basic and acidic residues" evidence="1">
    <location>
        <begin position="145"/>
        <end position="156"/>
    </location>
</feature>
<sequence>MVRISTLLIALSVGLLAQLPSAFVPSVSPPVRTGRTGHHDDRFTLSMSDATFQPPSNGKEGANEVDELRSHFRERGGAIAAVSLLISAAIVNPQALSTGFSIAFSSVLMYPHCDANTSEISAPTYTSTLRAASPSKDQRSYGVERPTDGASRRREEEDTPYGWGGVDQDLVVERQRSYLRRRKTNGAPAGGGREEEDTPYDGAASNQDHRSSPRQGLAT</sequence>
<proteinExistence type="predicted"/>
<name>K0RYP8_THAOC</name>
<reference evidence="3 4" key="1">
    <citation type="journal article" date="2012" name="Genome Biol.">
        <title>Genome and low-iron response of an oceanic diatom adapted to chronic iron limitation.</title>
        <authorList>
            <person name="Lommer M."/>
            <person name="Specht M."/>
            <person name="Roy A.S."/>
            <person name="Kraemer L."/>
            <person name="Andreson R."/>
            <person name="Gutowska M.A."/>
            <person name="Wolf J."/>
            <person name="Bergner S.V."/>
            <person name="Schilhabel M.B."/>
            <person name="Klostermeier U.C."/>
            <person name="Beiko R.G."/>
            <person name="Rosenstiel P."/>
            <person name="Hippler M."/>
            <person name="Laroche J."/>
        </authorList>
    </citation>
    <scope>NUCLEOTIDE SEQUENCE [LARGE SCALE GENOMIC DNA]</scope>
    <source>
        <strain evidence="3 4">CCMP1005</strain>
    </source>
</reference>
<feature type="signal peptide" evidence="2">
    <location>
        <begin position="1"/>
        <end position="22"/>
    </location>
</feature>
<evidence type="ECO:0000313" key="4">
    <source>
        <dbReference type="Proteomes" id="UP000266841"/>
    </source>
</evidence>
<comment type="caution">
    <text evidence="3">The sequence shown here is derived from an EMBL/GenBank/DDBJ whole genome shotgun (WGS) entry which is preliminary data.</text>
</comment>
<feature type="non-terminal residue" evidence="3">
    <location>
        <position position="219"/>
    </location>
</feature>
<evidence type="ECO:0008006" key="5">
    <source>
        <dbReference type="Google" id="ProtNLM"/>
    </source>
</evidence>
<dbReference type="Proteomes" id="UP000266841">
    <property type="component" value="Unassembled WGS sequence"/>
</dbReference>
<keyword evidence="2" id="KW-0732">Signal</keyword>
<organism evidence="3 4">
    <name type="scientific">Thalassiosira oceanica</name>
    <name type="common">Marine diatom</name>
    <dbReference type="NCBI Taxonomy" id="159749"/>
    <lineage>
        <taxon>Eukaryota</taxon>
        <taxon>Sar</taxon>
        <taxon>Stramenopiles</taxon>
        <taxon>Ochrophyta</taxon>
        <taxon>Bacillariophyta</taxon>
        <taxon>Coscinodiscophyceae</taxon>
        <taxon>Thalassiosirophycidae</taxon>
        <taxon>Thalassiosirales</taxon>
        <taxon>Thalassiosiraceae</taxon>
        <taxon>Thalassiosira</taxon>
    </lineage>
</organism>
<evidence type="ECO:0000313" key="3">
    <source>
        <dbReference type="EMBL" id="EJK51762.1"/>
    </source>
</evidence>
<feature type="chain" id="PRO_5003840682" description="RxLR effector protein" evidence="2">
    <location>
        <begin position="23"/>
        <end position="219"/>
    </location>
</feature>
<dbReference type="EMBL" id="AGNL01041058">
    <property type="protein sequence ID" value="EJK51762.1"/>
    <property type="molecule type" value="Genomic_DNA"/>
</dbReference>
<feature type="region of interest" description="Disordered" evidence="1">
    <location>
        <begin position="130"/>
        <end position="219"/>
    </location>
</feature>
<accession>K0RYP8</accession>